<sequence>MYFEHVIQVNDLNNPMATTLSRQVLWRGLVRRAERPQDFLPDLAHGDIIARGEDWFDRVVRLGTLHVRDRVTLQAEHSLRHDTAAGDGYPASTLTISIEEPEPLSLFVRFVYQSTLPEHTPPGSEVDYVAYLKSAYQQMDTEAIATLRQLAEAGELD</sequence>
<reference evidence="1 2" key="1">
    <citation type="submission" date="2018-05" db="EMBL/GenBank/DDBJ databases">
        <title>Genomic Encyclopedia of Type Strains, Phase IV (KMG-IV): sequencing the most valuable type-strain genomes for metagenomic binning, comparative biology and taxonomic classification.</title>
        <authorList>
            <person name="Goeker M."/>
        </authorList>
    </citation>
    <scope>NUCLEOTIDE SEQUENCE [LARGE SCALE GENOMIC DNA]</scope>
    <source>
        <strain evidence="1 2">DSM 29661</strain>
    </source>
</reference>
<organism evidence="1 2">
    <name type="scientific">Rivihabitans pingtungensis</name>
    <dbReference type="NCBI Taxonomy" id="1054498"/>
    <lineage>
        <taxon>Bacteria</taxon>
        <taxon>Pseudomonadati</taxon>
        <taxon>Pseudomonadota</taxon>
        <taxon>Betaproteobacteria</taxon>
        <taxon>Neisseriales</taxon>
        <taxon>Aquaspirillaceae</taxon>
        <taxon>Rivihabitans</taxon>
    </lineage>
</organism>
<dbReference type="Gene3D" id="3.30.530.20">
    <property type="match status" value="1"/>
</dbReference>
<name>A0A318KZI6_9NEIS</name>
<dbReference type="Pfam" id="PF08982">
    <property type="entry name" value="AtaL"/>
    <property type="match status" value="1"/>
</dbReference>
<comment type="caution">
    <text evidence="1">The sequence shown here is derived from an EMBL/GenBank/DDBJ whole genome shotgun (WGS) entry which is preliminary data.</text>
</comment>
<dbReference type="SUPFAM" id="SSF55961">
    <property type="entry name" value="Bet v1-like"/>
    <property type="match status" value="1"/>
</dbReference>
<keyword evidence="2" id="KW-1185">Reference proteome</keyword>
<dbReference type="Proteomes" id="UP000247555">
    <property type="component" value="Unassembled WGS sequence"/>
</dbReference>
<dbReference type="AlphaFoldDB" id="A0A318KZI6"/>
<dbReference type="EMBL" id="QJKI01000001">
    <property type="protein sequence ID" value="PXX82022.1"/>
    <property type="molecule type" value="Genomic_DNA"/>
</dbReference>
<dbReference type="InterPro" id="IPR023393">
    <property type="entry name" value="START-like_dom_sf"/>
</dbReference>
<evidence type="ECO:0000313" key="2">
    <source>
        <dbReference type="Proteomes" id="UP000247555"/>
    </source>
</evidence>
<accession>A0A318KZI6</accession>
<dbReference type="RefSeq" id="WP_110389324.1">
    <property type="nucleotide sequence ID" value="NZ_DAIMVG010000352.1"/>
</dbReference>
<protein>
    <submittedName>
        <fullName evidence="1">Uncharacterized protein DUF1857</fullName>
    </submittedName>
</protein>
<gene>
    <name evidence="1" type="ORF">DFR34_101255</name>
</gene>
<dbReference type="InterPro" id="IPR015075">
    <property type="entry name" value="AtaL"/>
</dbReference>
<evidence type="ECO:0000313" key="1">
    <source>
        <dbReference type="EMBL" id="PXX82022.1"/>
    </source>
</evidence>
<proteinExistence type="predicted"/>